<evidence type="ECO:0000313" key="4">
    <source>
        <dbReference type="Proteomes" id="UP000708148"/>
    </source>
</evidence>
<accession>A0A8S1IZF5</accession>
<comment type="caution">
    <text evidence="3">The sequence shown here is derived from an EMBL/GenBank/DDBJ whole genome shotgun (WGS) entry which is preliminary data.</text>
</comment>
<dbReference type="Proteomes" id="UP000708148">
    <property type="component" value="Unassembled WGS sequence"/>
</dbReference>
<feature type="non-terminal residue" evidence="3">
    <location>
        <position position="1"/>
    </location>
</feature>
<sequence>MDPLRLLRKFAMEQDLRRVTRHAGKIDFGDDYSFSEDTPVPWRKSGKPGEFYSLLCVYYFLQNRKVAHTEYMKQATSARVPTVTIVDRRELEQYLTGKIDNAASIASVDELPVLRLRSAAAEAGDGPTADPSLEPKSKRPRVADSRQDGMPQGAPLPPEASAPTDEGLGIDKIFAQERQLRDRNTML</sequence>
<dbReference type="GO" id="GO:0006368">
    <property type="term" value="P:transcription elongation by RNA polymerase II"/>
    <property type="evidence" value="ECO:0007669"/>
    <property type="project" value="InterPro"/>
</dbReference>
<organism evidence="3 4">
    <name type="scientific">Ostreobium quekettii</name>
    <dbReference type="NCBI Taxonomy" id="121088"/>
    <lineage>
        <taxon>Eukaryota</taxon>
        <taxon>Viridiplantae</taxon>
        <taxon>Chlorophyta</taxon>
        <taxon>core chlorophytes</taxon>
        <taxon>Ulvophyceae</taxon>
        <taxon>TCBD clade</taxon>
        <taxon>Bryopsidales</taxon>
        <taxon>Ostreobineae</taxon>
        <taxon>Ostreobiaceae</taxon>
        <taxon>Ostreobium</taxon>
    </lineage>
</organism>
<dbReference type="GO" id="GO:0016593">
    <property type="term" value="C:Cdc73/Paf1 complex"/>
    <property type="evidence" value="ECO:0007669"/>
    <property type="project" value="InterPro"/>
</dbReference>
<protein>
    <recommendedName>
        <fullName evidence="2">Paf1 complex subunit Cdc73 N-terminal domain-containing protein</fullName>
    </recommendedName>
</protein>
<feature type="compositionally biased region" description="Basic and acidic residues" evidence="1">
    <location>
        <begin position="133"/>
        <end position="147"/>
    </location>
</feature>
<dbReference type="InterPro" id="IPR007852">
    <property type="entry name" value="Cdc73/Parafibromin"/>
</dbReference>
<dbReference type="OrthoDB" id="2186602at2759"/>
<dbReference type="PANTHER" id="PTHR12466">
    <property type="entry name" value="CDC73 DOMAIN PROTEIN"/>
    <property type="match status" value="1"/>
</dbReference>
<evidence type="ECO:0000313" key="3">
    <source>
        <dbReference type="EMBL" id="CAD7700574.1"/>
    </source>
</evidence>
<evidence type="ECO:0000259" key="2">
    <source>
        <dbReference type="Pfam" id="PF16050"/>
    </source>
</evidence>
<dbReference type="InterPro" id="IPR032041">
    <property type="entry name" value="Cdc73_N"/>
</dbReference>
<name>A0A8S1IZF5_9CHLO</name>
<dbReference type="Pfam" id="PF16050">
    <property type="entry name" value="CDC73_N"/>
    <property type="match status" value="1"/>
</dbReference>
<proteinExistence type="predicted"/>
<evidence type="ECO:0000256" key="1">
    <source>
        <dbReference type="SAM" id="MobiDB-lite"/>
    </source>
</evidence>
<keyword evidence="4" id="KW-1185">Reference proteome</keyword>
<dbReference type="PANTHER" id="PTHR12466:SF8">
    <property type="entry name" value="PARAFIBROMIN"/>
    <property type="match status" value="1"/>
</dbReference>
<feature type="region of interest" description="Disordered" evidence="1">
    <location>
        <begin position="121"/>
        <end position="171"/>
    </location>
</feature>
<dbReference type="AlphaFoldDB" id="A0A8S1IZF5"/>
<reference evidence="3" key="1">
    <citation type="submission" date="2020-12" db="EMBL/GenBank/DDBJ databases">
        <authorList>
            <person name="Iha C."/>
        </authorList>
    </citation>
    <scope>NUCLEOTIDE SEQUENCE</scope>
</reference>
<dbReference type="EMBL" id="CAJHUC010001298">
    <property type="protein sequence ID" value="CAD7700574.1"/>
    <property type="molecule type" value="Genomic_DNA"/>
</dbReference>
<dbReference type="GO" id="GO:0000993">
    <property type="term" value="F:RNA polymerase II complex binding"/>
    <property type="evidence" value="ECO:0007669"/>
    <property type="project" value="TreeGrafter"/>
</dbReference>
<dbReference type="GO" id="GO:0032968">
    <property type="term" value="P:positive regulation of transcription elongation by RNA polymerase II"/>
    <property type="evidence" value="ECO:0007669"/>
    <property type="project" value="TreeGrafter"/>
</dbReference>
<feature type="domain" description="Paf1 complex subunit Cdc73 N-terminal" evidence="2">
    <location>
        <begin position="2"/>
        <end position="145"/>
    </location>
</feature>
<gene>
    <name evidence="3" type="ORF">OSTQU699_LOCUS5933</name>
</gene>